<evidence type="ECO:0000313" key="3">
    <source>
        <dbReference type="EMBL" id="KAF2653790.1"/>
    </source>
</evidence>
<gene>
    <name evidence="3" type="ORF">K491DRAFT_502473</name>
</gene>
<evidence type="ECO:0000313" key="4">
    <source>
        <dbReference type="Proteomes" id="UP000799324"/>
    </source>
</evidence>
<dbReference type="AlphaFoldDB" id="A0A6A6T213"/>
<proteinExistence type="predicted"/>
<dbReference type="EMBL" id="MU004375">
    <property type="protein sequence ID" value="KAF2653790.1"/>
    <property type="molecule type" value="Genomic_DNA"/>
</dbReference>
<feature type="region of interest" description="Disordered" evidence="1">
    <location>
        <begin position="460"/>
        <end position="536"/>
    </location>
</feature>
<protein>
    <submittedName>
        <fullName evidence="3">Uncharacterized protein</fullName>
    </submittedName>
</protein>
<evidence type="ECO:0000256" key="2">
    <source>
        <dbReference type="SAM" id="Phobius"/>
    </source>
</evidence>
<evidence type="ECO:0000256" key="1">
    <source>
        <dbReference type="SAM" id="MobiDB-lite"/>
    </source>
</evidence>
<feature type="compositionally biased region" description="Polar residues" evidence="1">
    <location>
        <begin position="460"/>
        <end position="474"/>
    </location>
</feature>
<dbReference type="Proteomes" id="UP000799324">
    <property type="component" value="Unassembled WGS sequence"/>
</dbReference>
<keyword evidence="2" id="KW-0812">Transmembrane</keyword>
<keyword evidence="2" id="KW-0472">Membrane</keyword>
<accession>A0A6A6T213</accession>
<feature type="transmembrane region" description="Helical" evidence="2">
    <location>
        <begin position="63"/>
        <end position="83"/>
    </location>
</feature>
<reference evidence="3" key="1">
    <citation type="journal article" date="2020" name="Stud. Mycol.">
        <title>101 Dothideomycetes genomes: a test case for predicting lifestyles and emergence of pathogens.</title>
        <authorList>
            <person name="Haridas S."/>
            <person name="Albert R."/>
            <person name="Binder M."/>
            <person name="Bloem J."/>
            <person name="Labutti K."/>
            <person name="Salamov A."/>
            <person name="Andreopoulos B."/>
            <person name="Baker S."/>
            <person name="Barry K."/>
            <person name="Bills G."/>
            <person name="Bluhm B."/>
            <person name="Cannon C."/>
            <person name="Castanera R."/>
            <person name="Culley D."/>
            <person name="Daum C."/>
            <person name="Ezra D."/>
            <person name="Gonzalez J."/>
            <person name="Henrissat B."/>
            <person name="Kuo A."/>
            <person name="Liang C."/>
            <person name="Lipzen A."/>
            <person name="Lutzoni F."/>
            <person name="Magnuson J."/>
            <person name="Mondo S."/>
            <person name="Nolan M."/>
            <person name="Ohm R."/>
            <person name="Pangilinan J."/>
            <person name="Park H.-J."/>
            <person name="Ramirez L."/>
            <person name="Alfaro M."/>
            <person name="Sun H."/>
            <person name="Tritt A."/>
            <person name="Yoshinaga Y."/>
            <person name="Zwiers L.-H."/>
            <person name="Turgeon B."/>
            <person name="Goodwin S."/>
            <person name="Spatafora J."/>
            <person name="Crous P."/>
            <person name="Grigoriev I."/>
        </authorList>
    </citation>
    <scope>NUCLEOTIDE SEQUENCE</scope>
    <source>
        <strain evidence="3">CBS 122681</strain>
    </source>
</reference>
<organism evidence="3 4">
    <name type="scientific">Lophiostoma macrostomum CBS 122681</name>
    <dbReference type="NCBI Taxonomy" id="1314788"/>
    <lineage>
        <taxon>Eukaryota</taxon>
        <taxon>Fungi</taxon>
        <taxon>Dikarya</taxon>
        <taxon>Ascomycota</taxon>
        <taxon>Pezizomycotina</taxon>
        <taxon>Dothideomycetes</taxon>
        <taxon>Pleosporomycetidae</taxon>
        <taxon>Pleosporales</taxon>
        <taxon>Lophiostomataceae</taxon>
        <taxon>Lophiostoma</taxon>
    </lineage>
</organism>
<keyword evidence="2" id="KW-1133">Transmembrane helix</keyword>
<keyword evidence="4" id="KW-1185">Reference proteome</keyword>
<feature type="transmembrane region" description="Helical" evidence="2">
    <location>
        <begin position="21"/>
        <end position="43"/>
    </location>
</feature>
<sequence>MLRLLGKALDSEYADPTSRGGNLCFLIAVGTSLCFVEVIKGVYGLPFTTSKYEGVEVLEKITLYTFALVFSWFGLVSFASFWYDDYGRDDTKSQECESESDIEEEIATIHEAIRGENGDIPNEHFQTLFGRMRLVSTMIRNATTTLDVHSAVDHLRQIKIDMDKIPKLQQEGTGQDWLEQKIQRFCTRYRQIEVHVYEQKVLQILPEKERPVLQKLWKMSRKLGLWRPACADRDDLLRFFKNAIRMKDREEGLISLCKVTTTFAKIRDAMLWREGDSEYEENVAKRSRSILTGLGVDLDGYIQEHTDDECLSAAEKELDDLETIVSTKYAGWRSLEQLQNLPRDQFTSQEIARHEKYCGILVLQTEARLMKAKSDEKKNREFMENTNKKLASLQNRYEPAIRMMLEDLVGNGHALDLFEIVRGFHVFGITAFEERMERPGRDSLPVDDLGSRLDVTTKNSMTGLSSLDKQQRAVSEQPIFPTARYTPPSYLLIGTDSSADKDEDLEQGKRSSSSMSLIDGEKRPMQSLDADDQGGARTETWVRSFFEGTTDAQVGDEALKRAMLSIPLRYRGDRSTRA</sequence>
<name>A0A6A6T213_9PLEO</name>